<dbReference type="InterPro" id="IPR011639">
    <property type="entry name" value="MethylTrfase_TaqI-like_dom"/>
</dbReference>
<keyword evidence="7" id="KW-0238">DNA-binding</keyword>
<keyword evidence="12" id="KW-1185">Reference proteome</keyword>
<organism evidence="11 12">
    <name type="scientific">Rehaibacterium terrae</name>
    <dbReference type="NCBI Taxonomy" id="1341696"/>
    <lineage>
        <taxon>Bacteria</taxon>
        <taxon>Pseudomonadati</taxon>
        <taxon>Pseudomonadota</taxon>
        <taxon>Gammaproteobacteria</taxon>
        <taxon>Lysobacterales</taxon>
        <taxon>Lysobacteraceae</taxon>
        <taxon>Rehaibacterium</taxon>
    </lineage>
</organism>
<reference evidence="11 12" key="1">
    <citation type="submission" date="2020-08" db="EMBL/GenBank/DDBJ databases">
        <title>Genomic Encyclopedia of Type Strains, Phase IV (KMG-IV): sequencing the most valuable type-strain genomes for metagenomic binning, comparative biology and taxonomic classification.</title>
        <authorList>
            <person name="Goeker M."/>
        </authorList>
    </citation>
    <scope>NUCLEOTIDE SEQUENCE [LARGE SCALE GENOMIC DNA]</scope>
    <source>
        <strain evidence="11 12">DSM 25897</strain>
    </source>
</reference>
<evidence type="ECO:0000313" key="12">
    <source>
        <dbReference type="Proteomes" id="UP000519004"/>
    </source>
</evidence>
<dbReference type="Gene3D" id="3.40.50.150">
    <property type="entry name" value="Vaccinia Virus protein VP39"/>
    <property type="match status" value="1"/>
</dbReference>
<evidence type="ECO:0000259" key="10">
    <source>
        <dbReference type="Pfam" id="PF12950"/>
    </source>
</evidence>
<evidence type="ECO:0000259" key="9">
    <source>
        <dbReference type="Pfam" id="PF07669"/>
    </source>
</evidence>
<gene>
    <name evidence="11" type="ORF">HNQ58_001289</name>
</gene>
<comment type="similarity">
    <text evidence="1">Belongs to the N(4)/N(6)-methyltransferase family.</text>
</comment>
<dbReference type="GO" id="GO:0032259">
    <property type="term" value="P:methylation"/>
    <property type="evidence" value="ECO:0007669"/>
    <property type="project" value="UniProtKB-KW"/>
</dbReference>
<keyword evidence="5" id="KW-0949">S-adenosyl-L-methionine</keyword>
<dbReference type="RefSeq" id="WP_183948084.1">
    <property type="nucleotide sequence ID" value="NZ_JACHHX010000007.1"/>
</dbReference>
<dbReference type="AlphaFoldDB" id="A0A7W8DDX3"/>
<dbReference type="PROSITE" id="PS00092">
    <property type="entry name" value="N6_MTASE"/>
    <property type="match status" value="1"/>
</dbReference>
<dbReference type="PANTHER" id="PTHR33841">
    <property type="entry name" value="DNA METHYLTRANSFERASE YEEA-RELATED"/>
    <property type="match status" value="1"/>
</dbReference>
<comment type="catalytic activity">
    <reaction evidence="8">
        <text>a 2'-deoxyadenosine in DNA + S-adenosyl-L-methionine = an N(6)-methyl-2'-deoxyadenosine in DNA + S-adenosyl-L-homocysteine + H(+)</text>
        <dbReference type="Rhea" id="RHEA:15197"/>
        <dbReference type="Rhea" id="RHEA-COMP:12418"/>
        <dbReference type="Rhea" id="RHEA-COMP:12419"/>
        <dbReference type="ChEBI" id="CHEBI:15378"/>
        <dbReference type="ChEBI" id="CHEBI:57856"/>
        <dbReference type="ChEBI" id="CHEBI:59789"/>
        <dbReference type="ChEBI" id="CHEBI:90615"/>
        <dbReference type="ChEBI" id="CHEBI:90616"/>
        <dbReference type="EC" id="2.1.1.72"/>
    </reaction>
</comment>
<evidence type="ECO:0000256" key="6">
    <source>
        <dbReference type="ARBA" id="ARBA00022747"/>
    </source>
</evidence>
<dbReference type="SUPFAM" id="SSF53335">
    <property type="entry name" value="S-adenosyl-L-methionine-dependent methyltransferases"/>
    <property type="match status" value="1"/>
</dbReference>
<dbReference type="InterPro" id="IPR029063">
    <property type="entry name" value="SAM-dependent_MTases_sf"/>
</dbReference>
<evidence type="ECO:0000256" key="2">
    <source>
        <dbReference type="ARBA" id="ARBA00011900"/>
    </source>
</evidence>
<proteinExistence type="inferred from homology"/>
<dbReference type="EMBL" id="JACHHX010000007">
    <property type="protein sequence ID" value="MBB5015391.1"/>
    <property type="molecule type" value="Genomic_DNA"/>
</dbReference>
<protein>
    <recommendedName>
        <fullName evidence="2">site-specific DNA-methyltransferase (adenine-specific)</fullName>
        <ecNumber evidence="2">2.1.1.72</ecNumber>
    </recommendedName>
</protein>
<dbReference type="GO" id="GO:0009007">
    <property type="term" value="F:site-specific DNA-methyltransferase (adenine-specific) activity"/>
    <property type="evidence" value="ECO:0007669"/>
    <property type="project" value="UniProtKB-EC"/>
</dbReference>
<evidence type="ECO:0000313" key="11">
    <source>
        <dbReference type="EMBL" id="MBB5015391.1"/>
    </source>
</evidence>
<dbReference type="Proteomes" id="UP000519004">
    <property type="component" value="Unassembled WGS sequence"/>
</dbReference>
<accession>A0A7W8DDX3</accession>
<dbReference type="InterPro" id="IPR002052">
    <property type="entry name" value="DNA_methylase_N6_adenine_CS"/>
</dbReference>
<evidence type="ECO:0000256" key="1">
    <source>
        <dbReference type="ARBA" id="ARBA00006594"/>
    </source>
</evidence>
<keyword evidence="3" id="KW-0489">Methyltransferase</keyword>
<dbReference type="InterPro" id="IPR050953">
    <property type="entry name" value="N4_N6_ade-DNA_methylase"/>
</dbReference>
<evidence type="ECO:0000256" key="7">
    <source>
        <dbReference type="ARBA" id="ARBA00023125"/>
    </source>
</evidence>
<keyword evidence="6" id="KW-0680">Restriction system</keyword>
<dbReference type="GO" id="GO:0009307">
    <property type="term" value="P:DNA restriction-modification system"/>
    <property type="evidence" value="ECO:0007669"/>
    <property type="project" value="UniProtKB-KW"/>
</dbReference>
<dbReference type="EC" id="2.1.1.72" evidence="2"/>
<sequence length="595" mass="65313">MDLLFDSLGPDARAPEVSAALDALAAVDEAGRGAVFTRPEVAAAILDLSGYTADRPLHRLRLLEPAFGEGDFLLPALDRLLEAYFRAGGSPARACVELAGAIRAVELHRDSLVRTAGRVEARLQRAGVSARDAQALTAEWLVCDDFLLCALPGGFDVVVGNPPYVRQERIPGALLDEYRRRYRTLYDRADLYVPFYERALDLLTPGGVLGFICANRWVKNKYGGPLRAMIAGGFHLLHYIDMEGVDAFHAEVIAYPAITVIRRPQGGEVAPPTRVGTGAVAHYDELPALVRALRAPTAASPRVEEIALHGEGDAPWLLDDVPRLKLLRRLEAEWPTLEQAGCRVGIGVATGCDRVFIGDYDTLPVEPARKLPLAMARDLIEGELCWGGRGVVNPFEADGRLAALDDYPDFAAYLQAHREAVAGRHVAGKNPGGWYRTIDRIYPALVARPKLLIPDIKGEATVVYDEGRCYPHHNLYYVVSDDWDLRALQAVLRSSVAVMFVATYCTRMAGGFLRFQAQYLRRIRLPRWRDVPDALRAELVAAATARDGDAVDAPVFRLYGLSATEGELVRRIAHEAQVTVRKRKGRQSDARTAAA</sequence>
<evidence type="ECO:0000256" key="4">
    <source>
        <dbReference type="ARBA" id="ARBA00022679"/>
    </source>
</evidence>
<evidence type="ECO:0000256" key="3">
    <source>
        <dbReference type="ARBA" id="ARBA00022603"/>
    </source>
</evidence>
<feature type="domain" description="TaqI-like C-terminal specificity" evidence="10">
    <location>
        <begin position="431"/>
        <end position="523"/>
    </location>
</feature>
<dbReference type="PANTHER" id="PTHR33841:SF5">
    <property type="entry name" value="DNA METHYLASE (MODIFICATION METHYLASE) (METHYLTRANSFERASE)-RELATED"/>
    <property type="match status" value="1"/>
</dbReference>
<comment type="caution">
    <text evidence="11">The sequence shown here is derived from an EMBL/GenBank/DDBJ whole genome shotgun (WGS) entry which is preliminary data.</text>
</comment>
<dbReference type="GO" id="GO:0003677">
    <property type="term" value="F:DNA binding"/>
    <property type="evidence" value="ECO:0007669"/>
    <property type="project" value="UniProtKB-KW"/>
</dbReference>
<evidence type="ECO:0000256" key="5">
    <source>
        <dbReference type="ARBA" id="ARBA00022691"/>
    </source>
</evidence>
<evidence type="ECO:0000256" key="8">
    <source>
        <dbReference type="ARBA" id="ARBA00047942"/>
    </source>
</evidence>
<dbReference type="Pfam" id="PF12950">
    <property type="entry name" value="TaqI_C"/>
    <property type="match status" value="1"/>
</dbReference>
<name>A0A7W8DDX3_9GAMM</name>
<feature type="domain" description="Type II methyltransferase M.TaqI-like" evidence="9">
    <location>
        <begin position="151"/>
        <end position="248"/>
    </location>
</feature>
<keyword evidence="4" id="KW-0808">Transferase</keyword>
<dbReference type="InterPro" id="IPR025931">
    <property type="entry name" value="TaqI_C"/>
</dbReference>
<dbReference type="Pfam" id="PF07669">
    <property type="entry name" value="Eco57I"/>
    <property type="match status" value="1"/>
</dbReference>
<dbReference type="PRINTS" id="PR00507">
    <property type="entry name" value="N12N6MTFRASE"/>
</dbReference>